<dbReference type="InterPro" id="IPR006259">
    <property type="entry name" value="Adenyl_kin_sub"/>
</dbReference>
<dbReference type="NCBIfam" id="NF001381">
    <property type="entry name" value="PRK00279.1-3"/>
    <property type="match status" value="1"/>
</dbReference>
<keyword evidence="1 5" id="KW-0808">Transferase</keyword>
<dbReference type="STRING" id="1122169.Lsha_1594"/>
<dbReference type="InterPro" id="IPR033690">
    <property type="entry name" value="Adenylat_kinase_CS"/>
</dbReference>
<feature type="binding site" evidence="5">
    <location>
        <begin position="10"/>
        <end position="15"/>
    </location>
    <ligand>
        <name>ATP</name>
        <dbReference type="ChEBI" id="CHEBI:30616"/>
    </ligand>
</feature>
<dbReference type="CDD" id="cd01428">
    <property type="entry name" value="ADK"/>
    <property type="match status" value="1"/>
</dbReference>
<feature type="binding site" evidence="5">
    <location>
        <begin position="132"/>
        <end position="133"/>
    </location>
    <ligand>
        <name>ATP</name>
        <dbReference type="ChEBI" id="CHEBI:30616"/>
    </ligand>
</feature>
<dbReference type="InterPro" id="IPR027417">
    <property type="entry name" value="P-loop_NTPase"/>
</dbReference>
<dbReference type="eggNOG" id="COG0563">
    <property type="taxonomic scope" value="Bacteria"/>
</dbReference>
<evidence type="ECO:0000256" key="7">
    <source>
        <dbReference type="RuleBase" id="RU003331"/>
    </source>
</evidence>
<feature type="binding site" evidence="5">
    <location>
        <position position="156"/>
    </location>
    <ligand>
        <name>AMP</name>
        <dbReference type="ChEBI" id="CHEBI:456215"/>
    </ligand>
</feature>
<dbReference type="PRINTS" id="PR00094">
    <property type="entry name" value="ADENYLTKNASE"/>
</dbReference>
<comment type="domain">
    <text evidence="5">Consists of three domains, a large central CORE domain and two small peripheral domains, NMPbind and LID, which undergo movements during catalysis. The LID domain closes over the site of phosphoryl transfer upon ATP binding. Assembling and dissambling the active center during each catalytic cycle provides an effective means to prevent ATP hydrolysis.</text>
</comment>
<keyword evidence="5 7" id="KW-0067">ATP-binding</keyword>
<keyword evidence="2 5" id="KW-0545">Nucleotide biosynthesis</keyword>
<dbReference type="NCBIfam" id="NF001380">
    <property type="entry name" value="PRK00279.1-2"/>
    <property type="match status" value="1"/>
</dbReference>
<comment type="similarity">
    <text evidence="5 6">Belongs to the adenylate kinase family.</text>
</comment>
<dbReference type="Proteomes" id="UP000054600">
    <property type="component" value="Unassembled WGS sequence"/>
</dbReference>
<evidence type="ECO:0000256" key="5">
    <source>
        <dbReference type="HAMAP-Rule" id="MF_00235"/>
    </source>
</evidence>
<feature type="region of interest" description="NMP" evidence="5">
    <location>
        <begin position="30"/>
        <end position="59"/>
    </location>
</feature>
<dbReference type="UniPathway" id="UPA00588">
    <property type="reaction ID" value="UER00649"/>
</dbReference>
<feature type="domain" description="Adenylate kinase active site lid" evidence="8">
    <location>
        <begin position="123"/>
        <end position="158"/>
    </location>
</feature>
<evidence type="ECO:0000256" key="2">
    <source>
        <dbReference type="ARBA" id="ARBA00022727"/>
    </source>
</evidence>
<feature type="binding site" evidence="5">
    <location>
        <position position="202"/>
    </location>
    <ligand>
        <name>ATP</name>
        <dbReference type="ChEBI" id="CHEBI:30616"/>
    </ligand>
</feature>
<feature type="binding site" evidence="5">
    <location>
        <begin position="57"/>
        <end position="59"/>
    </location>
    <ligand>
        <name>AMP</name>
        <dbReference type="ChEBI" id="CHEBI:456215"/>
    </ligand>
</feature>
<reference evidence="9 10" key="1">
    <citation type="submission" date="2015-11" db="EMBL/GenBank/DDBJ databases">
        <title>Genomic analysis of 38 Legionella species identifies large and diverse effector repertoires.</title>
        <authorList>
            <person name="Burstein D."/>
            <person name="Amaro F."/>
            <person name="Zusman T."/>
            <person name="Lifshitz Z."/>
            <person name="Cohen O."/>
            <person name="Gilbert J.A."/>
            <person name="Pupko T."/>
            <person name="Shuman H.A."/>
            <person name="Segal G."/>
        </authorList>
    </citation>
    <scope>NUCLEOTIDE SEQUENCE [LARGE SCALE GENOMIC DNA]</scope>
    <source>
        <strain evidence="9 10">ATCC 49655</strain>
    </source>
</reference>
<dbReference type="NCBIfam" id="NF001379">
    <property type="entry name" value="PRK00279.1-1"/>
    <property type="match status" value="1"/>
</dbReference>
<name>A0A0W0YUG1_9GAMM</name>
<feature type="region of interest" description="LID" evidence="5">
    <location>
        <begin position="122"/>
        <end position="159"/>
    </location>
</feature>
<feature type="binding site" evidence="5">
    <location>
        <begin position="85"/>
        <end position="88"/>
    </location>
    <ligand>
        <name>AMP</name>
        <dbReference type="ChEBI" id="CHEBI:456215"/>
    </ligand>
</feature>
<evidence type="ECO:0000256" key="6">
    <source>
        <dbReference type="RuleBase" id="RU003330"/>
    </source>
</evidence>
<dbReference type="GO" id="GO:0004017">
    <property type="term" value="F:AMP kinase activity"/>
    <property type="evidence" value="ECO:0007669"/>
    <property type="project" value="UniProtKB-UniRule"/>
</dbReference>
<dbReference type="AlphaFoldDB" id="A0A0W0YUG1"/>
<sequence length="226" mass="25106">MRLMLLGGPGAGKGTQAARLIERYKIPQISTGDMLRAAIAQGTPLGLSAKKIMDQGGLVSDDIIIGLVKERLKKPDCANGFLFDGFPRTLVQANAMKEAGIELDHVIEIAVDDDEIINRISGRRIHQPSGRVYHLINHPPKNEGLDDETQEPLIQRDDDKEETVRNRLKVYHEQTAPLINYYKNEALNSDSAAQFHTVTGTGDVDQIFDKIVHLIDTKEETCQARL</sequence>
<organism evidence="9 10">
    <name type="scientific">Legionella shakespearei DSM 23087</name>
    <dbReference type="NCBI Taxonomy" id="1122169"/>
    <lineage>
        <taxon>Bacteria</taxon>
        <taxon>Pseudomonadati</taxon>
        <taxon>Pseudomonadota</taxon>
        <taxon>Gammaproteobacteria</taxon>
        <taxon>Legionellales</taxon>
        <taxon>Legionellaceae</taxon>
        <taxon>Legionella</taxon>
    </lineage>
</organism>
<dbReference type="Pfam" id="PF00406">
    <property type="entry name" value="ADK"/>
    <property type="match status" value="1"/>
</dbReference>
<dbReference type="GO" id="GO:0005737">
    <property type="term" value="C:cytoplasm"/>
    <property type="evidence" value="ECO:0007669"/>
    <property type="project" value="UniProtKB-SubCell"/>
</dbReference>
<dbReference type="PANTHER" id="PTHR23359">
    <property type="entry name" value="NUCLEOTIDE KINASE"/>
    <property type="match status" value="1"/>
</dbReference>
<dbReference type="EMBL" id="LNYW01000044">
    <property type="protein sequence ID" value="KTD60498.1"/>
    <property type="molecule type" value="Genomic_DNA"/>
</dbReference>
<comment type="function">
    <text evidence="5">Catalyzes the reversible transfer of the terminal phosphate group between ATP and AMP. Plays an important role in cellular energy homeostasis and in adenine nucleotide metabolism.</text>
</comment>
<evidence type="ECO:0000256" key="1">
    <source>
        <dbReference type="ARBA" id="ARBA00022679"/>
    </source>
</evidence>
<dbReference type="NCBIfam" id="NF011100">
    <property type="entry name" value="PRK14527.1"/>
    <property type="match status" value="1"/>
</dbReference>
<dbReference type="GO" id="GO:0044209">
    <property type="term" value="P:AMP salvage"/>
    <property type="evidence" value="ECO:0007669"/>
    <property type="project" value="UniProtKB-UniRule"/>
</dbReference>
<dbReference type="NCBIfam" id="TIGR01351">
    <property type="entry name" value="adk"/>
    <property type="match status" value="1"/>
</dbReference>
<comment type="pathway">
    <text evidence="5">Purine metabolism; AMP biosynthesis via salvage pathway; AMP from ADP: step 1/1.</text>
</comment>
<dbReference type="PATRIC" id="fig|1122169.6.peg.1835"/>
<accession>A0A0W0YUG1</accession>
<proteinExistence type="inferred from homology"/>
<dbReference type="FunFam" id="3.40.50.300:FF:000106">
    <property type="entry name" value="Adenylate kinase mitochondrial"/>
    <property type="match status" value="1"/>
</dbReference>
<dbReference type="EC" id="2.7.4.3" evidence="5 7"/>
<dbReference type="RefSeq" id="WP_018576573.1">
    <property type="nucleotide sequence ID" value="NZ_KB892388.1"/>
</dbReference>
<dbReference type="OrthoDB" id="9805030at2"/>
<keyword evidence="10" id="KW-1185">Reference proteome</keyword>
<evidence type="ECO:0000256" key="4">
    <source>
        <dbReference type="ARBA" id="ARBA00022777"/>
    </source>
</evidence>
<comment type="subcellular location">
    <subcellularLocation>
        <location evidence="5 7">Cytoplasm</location>
    </subcellularLocation>
</comment>
<keyword evidence="5" id="KW-0963">Cytoplasm</keyword>
<dbReference type="Gene3D" id="3.40.50.300">
    <property type="entry name" value="P-loop containing nucleotide triphosphate hydrolases"/>
    <property type="match status" value="1"/>
</dbReference>
<protein>
    <recommendedName>
        <fullName evidence="5 7">Adenylate kinase</fullName>
        <shortName evidence="5">AK</shortName>
        <ecNumber evidence="5 7">2.7.4.3</ecNumber>
    </recommendedName>
    <alternativeName>
        <fullName evidence="5">ATP-AMP transphosphorylase</fullName>
    </alternativeName>
    <alternativeName>
        <fullName evidence="5">ATP:AMP phosphotransferase</fullName>
    </alternativeName>
    <alternativeName>
        <fullName evidence="5">Adenylate monophosphate kinase</fullName>
    </alternativeName>
</protein>
<keyword evidence="3 5" id="KW-0547">Nucleotide-binding</keyword>
<dbReference type="Pfam" id="PF05191">
    <property type="entry name" value="ADK_lid"/>
    <property type="match status" value="1"/>
</dbReference>
<dbReference type="InterPro" id="IPR007862">
    <property type="entry name" value="Adenylate_kinase_lid-dom"/>
</dbReference>
<feature type="binding site" evidence="5">
    <location>
        <position position="36"/>
    </location>
    <ligand>
        <name>AMP</name>
        <dbReference type="ChEBI" id="CHEBI:456215"/>
    </ligand>
</feature>
<feature type="binding site" evidence="5">
    <location>
        <position position="92"/>
    </location>
    <ligand>
        <name>AMP</name>
        <dbReference type="ChEBI" id="CHEBI:456215"/>
    </ligand>
</feature>
<dbReference type="HAMAP" id="MF_00235">
    <property type="entry name" value="Adenylate_kinase_Adk"/>
    <property type="match status" value="1"/>
</dbReference>
<gene>
    <name evidence="5 9" type="primary">adk</name>
    <name evidence="9" type="ORF">Lsha_1594</name>
</gene>
<dbReference type="InterPro" id="IPR000850">
    <property type="entry name" value="Adenylat/UMP-CMP_kin"/>
</dbReference>
<comment type="caution">
    <text evidence="5">Lacks conserved residue(s) required for the propagation of feature annotation.</text>
</comment>
<keyword evidence="4 5" id="KW-0418">Kinase</keyword>
<comment type="catalytic activity">
    <reaction evidence="5 7">
        <text>AMP + ATP = 2 ADP</text>
        <dbReference type="Rhea" id="RHEA:12973"/>
        <dbReference type="ChEBI" id="CHEBI:30616"/>
        <dbReference type="ChEBI" id="CHEBI:456215"/>
        <dbReference type="ChEBI" id="CHEBI:456216"/>
        <dbReference type="EC" id="2.7.4.3"/>
    </reaction>
</comment>
<evidence type="ECO:0000313" key="9">
    <source>
        <dbReference type="EMBL" id="KTD60498.1"/>
    </source>
</evidence>
<evidence type="ECO:0000313" key="10">
    <source>
        <dbReference type="Proteomes" id="UP000054600"/>
    </source>
</evidence>
<dbReference type="PROSITE" id="PS00113">
    <property type="entry name" value="ADENYLATE_KINASE"/>
    <property type="match status" value="1"/>
</dbReference>
<feature type="binding site" evidence="5">
    <location>
        <position position="123"/>
    </location>
    <ligand>
        <name>ATP</name>
        <dbReference type="ChEBI" id="CHEBI:30616"/>
    </ligand>
</feature>
<comment type="subunit">
    <text evidence="5 7">Monomer.</text>
</comment>
<feature type="binding site" evidence="5">
    <location>
        <position position="167"/>
    </location>
    <ligand>
        <name>AMP</name>
        <dbReference type="ChEBI" id="CHEBI:456215"/>
    </ligand>
</feature>
<dbReference type="SUPFAM" id="SSF52540">
    <property type="entry name" value="P-loop containing nucleoside triphosphate hydrolases"/>
    <property type="match status" value="1"/>
</dbReference>
<evidence type="ECO:0000259" key="8">
    <source>
        <dbReference type="Pfam" id="PF05191"/>
    </source>
</evidence>
<dbReference type="GO" id="GO:0005524">
    <property type="term" value="F:ATP binding"/>
    <property type="evidence" value="ECO:0007669"/>
    <property type="project" value="UniProtKB-UniRule"/>
</dbReference>
<evidence type="ECO:0000256" key="3">
    <source>
        <dbReference type="ARBA" id="ARBA00022741"/>
    </source>
</evidence>
<feature type="binding site" evidence="5">
    <location>
        <position position="31"/>
    </location>
    <ligand>
        <name>AMP</name>
        <dbReference type="ChEBI" id="CHEBI:456215"/>
    </ligand>
</feature>
<comment type="caution">
    <text evidence="9">The sequence shown here is derived from an EMBL/GenBank/DDBJ whole genome shotgun (WGS) entry which is preliminary data.</text>
</comment>